<protein>
    <submittedName>
        <fullName evidence="3">MBL fold metallo-hydrolase</fullName>
    </submittedName>
</protein>
<dbReference type="InterPro" id="IPR001279">
    <property type="entry name" value="Metallo-B-lactamas"/>
</dbReference>
<reference evidence="3 4" key="1">
    <citation type="journal article" date="2022" name="Syst. Appl. Microbiol.">
        <title>Rhodopirellula aestuarii sp. nov., a novel member of the genus Rhodopirellula isolated from brackish sediments collected in the Tagus River estuary, Portugal.</title>
        <authorList>
            <person name="Vitorino I.R."/>
            <person name="Klimek D."/>
            <person name="Calusinska M."/>
            <person name="Lobo-da-Cunha A."/>
            <person name="Vasconcelos V."/>
            <person name="Lage O.M."/>
        </authorList>
    </citation>
    <scope>NUCLEOTIDE SEQUENCE [LARGE SCALE GENOMIC DNA]</scope>
    <source>
        <strain evidence="3 4">ICT_H3.1</strain>
    </source>
</reference>
<evidence type="ECO:0000259" key="2">
    <source>
        <dbReference type="Pfam" id="PF12706"/>
    </source>
</evidence>
<feature type="domain" description="Metallo-beta-lactamase" evidence="2">
    <location>
        <begin position="71"/>
        <end position="253"/>
    </location>
</feature>
<dbReference type="Pfam" id="PF12706">
    <property type="entry name" value="Lactamase_B_2"/>
    <property type="match status" value="1"/>
</dbReference>
<dbReference type="Proteomes" id="UP001202961">
    <property type="component" value="Unassembled WGS sequence"/>
</dbReference>
<name>A0ABT0U7I6_9BACT</name>
<evidence type="ECO:0000313" key="3">
    <source>
        <dbReference type="EMBL" id="MCM2372877.1"/>
    </source>
</evidence>
<dbReference type="PANTHER" id="PTHR42663:SF6">
    <property type="entry name" value="HYDROLASE C777.06C-RELATED"/>
    <property type="match status" value="1"/>
</dbReference>
<sequence length="283" mass="31950">MTLHENRTGTATTPDQTNDPTQPFQPEVIFLGTGTSVGVPSLGCHCDVCTSDDPRNNRTRCAIVVRLPAGNLLIDTPPDLRSQLLREKISLVHAVLFTHEHVDHLYGLDDLRLFPFQLGHAIPLYCEPDVEDRIRRVYDYAFTNRTQTHPGSRPQLCFERITHDPFEVLGVEATPIPMRHGPHFDVLGFRIGNFAYCTDTNYIPPDSIERLRGVDTLVIDALRYKSHPTHFSVDEALEVIREVKPRSAFLTHICHDLDHGVVEQQLPDGVHLAYDGLRLPLSQ</sequence>
<comment type="caution">
    <text evidence="3">The sequence shown here is derived from an EMBL/GenBank/DDBJ whole genome shotgun (WGS) entry which is preliminary data.</text>
</comment>
<feature type="compositionally biased region" description="Low complexity" evidence="1">
    <location>
        <begin position="12"/>
        <end position="23"/>
    </location>
</feature>
<keyword evidence="4" id="KW-1185">Reference proteome</keyword>
<dbReference type="InterPro" id="IPR036866">
    <property type="entry name" value="RibonucZ/Hydroxyglut_hydro"/>
</dbReference>
<feature type="region of interest" description="Disordered" evidence="1">
    <location>
        <begin position="1"/>
        <end position="23"/>
    </location>
</feature>
<dbReference type="SUPFAM" id="SSF56281">
    <property type="entry name" value="Metallo-hydrolase/oxidoreductase"/>
    <property type="match status" value="1"/>
</dbReference>
<organism evidence="3 4">
    <name type="scientific">Aporhodopirellula aestuarii</name>
    <dbReference type="NCBI Taxonomy" id="2950107"/>
    <lineage>
        <taxon>Bacteria</taxon>
        <taxon>Pseudomonadati</taxon>
        <taxon>Planctomycetota</taxon>
        <taxon>Planctomycetia</taxon>
        <taxon>Pirellulales</taxon>
        <taxon>Pirellulaceae</taxon>
        <taxon>Aporhodopirellula</taxon>
    </lineage>
</organism>
<evidence type="ECO:0000256" key="1">
    <source>
        <dbReference type="SAM" id="MobiDB-lite"/>
    </source>
</evidence>
<dbReference type="RefSeq" id="WP_250930511.1">
    <property type="nucleotide sequence ID" value="NZ_JAMQBK010000057.1"/>
</dbReference>
<gene>
    <name evidence="3" type="ORF">NB063_19875</name>
</gene>
<evidence type="ECO:0000313" key="4">
    <source>
        <dbReference type="Proteomes" id="UP001202961"/>
    </source>
</evidence>
<accession>A0ABT0U7I6</accession>
<dbReference type="EMBL" id="JAMQBK010000057">
    <property type="protein sequence ID" value="MCM2372877.1"/>
    <property type="molecule type" value="Genomic_DNA"/>
</dbReference>
<dbReference type="PANTHER" id="PTHR42663">
    <property type="entry name" value="HYDROLASE C777.06C-RELATED-RELATED"/>
    <property type="match status" value="1"/>
</dbReference>
<dbReference type="Gene3D" id="3.60.15.10">
    <property type="entry name" value="Ribonuclease Z/Hydroxyacylglutathione hydrolase-like"/>
    <property type="match status" value="1"/>
</dbReference>
<dbReference type="CDD" id="cd16279">
    <property type="entry name" value="metallo-hydrolase-like_MBL-fold"/>
    <property type="match status" value="1"/>
</dbReference>
<proteinExistence type="predicted"/>